<evidence type="ECO:0000256" key="3">
    <source>
        <dbReference type="ARBA" id="ARBA00022475"/>
    </source>
</evidence>
<dbReference type="AlphaFoldDB" id="A0A0F5I3I2"/>
<keyword evidence="3" id="KW-1003">Cell membrane</keyword>
<dbReference type="Pfam" id="PF00893">
    <property type="entry name" value="Multi_Drug_Res"/>
    <property type="match status" value="1"/>
</dbReference>
<evidence type="ECO:0000313" key="9">
    <source>
        <dbReference type="EMBL" id="KKB39835.1"/>
    </source>
</evidence>
<protein>
    <submittedName>
        <fullName evidence="9">Quaternary ammonium compound-resistance protein SugE</fullName>
    </submittedName>
</protein>
<keyword evidence="10" id="KW-1185">Reference proteome</keyword>
<evidence type="ECO:0000256" key="7">
    <source>
        <dbReference type="RuleBase" id="RU003942"/>
    </source>
</evidence>
<dbReference type="PANTHER" id="PTHR30561">
    <property type="entry name" value="SMR FAMILY PROTON-DEPENDENT DRUG EFFLUX TRANSPORTER SUGE"/>
    <property type="match status" value="1"/>
</dbReference>
<feature type="transmembrane region" description="Helical" evidence="8">
    <location>
        <begin position="31"/>
        <end position="50"/>
    </location>
</feature>
<dbReference type="PANTHER" id="PTHR30561:SF0">
    <property type="entry name" value="GUANIDINIUM EXPORTER"/>
    <property type="match status" value="1"/>
</dbReference>
<evidence type="ECO:0000313" key="10">
    <source>
        <dbReference type="Proteomes" id="UP000031563"/>
    </source>
</evidence>
<dbReference type="RefSeq" id="WP_040047455.1">
    <property type="nucleotide sequence ID" value="NZ_JWIR02000037.1"/>
</dbReference>
<dbReference type="InterPro" id="IPR037185">
    <property type="entry name" value="EmrE-like"/>
</dbReference>
<name>A0A0F5I3I2_BACTR</name>
<dbReference type="STRING" id="1221996.QY95_02052"/>
<keyword evidence="4 7" id="KW-0812">Transmembrane</keyword>
<keyword evidence="5 8" id="KW-1133">Transmembrane helix</keyword>
<feature type="transmembrane region" description="Helical" evidence="8">
    <location>
        <begin position="6"/>
        <end position="24"/>
    </location>
</feature>
<organism evidence="9 10">
    <name type="scientific">Bacillus thermotolerans</name>
    <name type="common">Quasibacillus thermotolerans</name>
    <dbReference type="NCBI Taxonomy" id="1221996"/>
    <lineage>
        <taxon>Bacteria</taxon>
        <taxon>Bacillati</taxon>
        <taxon>Bacillota</taxon>
        <taxon>Bacilli</taxon>
        <taxon>Bacillales</taxon>
        <taxon>Bacillaceae</taxon>
        <taxon>Bacillus</taxon>
    </lineage>
</organism>
<dbReference type="GO" id="GO:0022857">
    <property type="term" value="F:transmembrane transporter activity"/>
    <property type="evidence" value="ECO:0007669"/>
    <property type="project" value="InterPro"/>
</dbReference>
<evidence type="ECO:0000256" key="8">
    <source>
        <dbReference type="SAM" id="Phobius"/>
    </source>
</evidence>
<keyword evidence="6 8" id="KW-0472">Membrane</keyword>
<comment type="subcellular location">
    <subcellularLocation>
        <location evidence="1 7">Cell membrane</location>
        <topology evidence="1 7">Multi-pass membrane protein</topology>
    </subcellularLocation>
</comment>
<dbReference type="OrthoDB" id="21828at2"/>
<dbReference type="SUPFAM" id="SSF103481">
    <property type="entry name" value="Multidrug resistance efflux transporter EmrE"/>
    <property type="match status" value="1"/>
</dbReference>
<dbReference type="InterPro" id="IPR000390">
    <property type="entry name" value="Small_drug/metabolite_transptr"/>
</dbReference>
<reference evidence="9" key="1">
    <citation type="submission" date="2015-02" db="EMBL/GenBank/DDBJ databases">
        <title>Genome Assembly of Bacillaceae bacterium MTCC 8252.</title>
        <authorList>
            <person name="Verma A."/>
            <person name="Khatri I."/>
            <person name="Mual P."/>
            <person name="Subramanian S."/>
            <person name="Krishnamurthi S."/>
        </authorList>
    </citation>
    <scope>NUCLEOTIDE SEQUENCE [LARGE SCALE GENOMIC DNA]</scope>
    <source>
        <strain evidence="9">MTCC 8252</strain>
    </source>
</reference>
<accession>A0A0F5I3I2</accession>
<evidence type="ECO:0000256" key="5">
    <source>
        <dbReference type="ARBA" id="ARBA00022989"/>
    </source>
</evidence>
<evidence type="ECO:0000256" key="2">
    <source>
        <dbReference type="ARBA" id="ARBA00022448"/>
    </source>
</evidence>
<feature type="transmembrane region" description="Helical" evidence="8">
    <location>
        <begin position="56"/>
        <end position="79"/>
    </location>
</feature>
<evidence type="ECO:0000256" key="4">
    <source>
        <dbReference type="ARBA" id="ARBA00022692"/>
    </source>
</evidence>
<dbReference type="EMBL" id="JWIR02000037">
    <property type="protein sequence ID" value="KKB39835.1"/>
    <property type="molecule type" value="Genomic_DNA"/>
</dbReference>
<keyword evidence="2" id="KW-0813">Transport</keyword>
<gene>
    <name evidence="9" type="ORF">QY95_02052</name>
</gene>
<feature type="transmembrane region" description="Helical" evidence="8">
    <location>
        <begin position="86"/>
        <end position="103"/>
    </location>
</feature>
<dbReference type="Gene3D" id="1.10.3730.20">
    <property type="match status" value="1"/>
</dbReference>
<dbReference type="FunFam" id="1.10.3730.20:FF:000001">
    <property type="entry name" value="Quaternary ammonium compound resistance transporter SugE"/>
    <property type="match status" value="1"/>
</dbReference>
<sequence length="104" mass="11245">MSWVYLVLAGLFEMTGVAMISRLHEKKNWQSLLLLLASFGASFLFLALAMEELPMGTAYAVWTGIGALGGAILGMALYGESKSWKRIFFIALVLGATIGLKLVS</sequence>
<proteinExistence type="inferred from homology"/>
<dbReference type="GO" id="GO:0005886">
    <property type="term" value="C:plasma membrane"/>
    <property type="evidence" value="ECO:0007669"/>
    <property type="project" value="UniProtKB-SubCell"/>
</dbReference>
<evidence type="ECO:0000256" key="6">
    <source>
        <dbReference type="ARBA" id="ARBA00023136"/>
    </source>
</evidence>
<dbReference type="InterPro" id="IPR045324">
    <property type="entry name" value="Small_multidrug_res"/>
</dbReference>
<comment type="caution">
    <text evidence="9">The sequence shown here is derived from an EMBL/GenBank/DDBJ whole genome shotgun (WGS) entry which is preliminary data.</text>
</comment>
<comment type="similarity">
    <text evidence="7">Belongs to the drug/metabolite transporter (DMT) superfamily. Small multidrug resistance (SMR) (TC 2.A.7.1) family.</text>
</comment>
<evidence type="ECO:0000256" key="1">
    <source>
        <dbReference type="ARBA" id="ARBA00004651"/>
    </source>
</evidence>
<dbReference type="Proteomes" id="UP000031563">
    <property type="component" value="Unassembled WGS sequence"/>
</dbReference>